<evidence type="ECO:0000256" key="4">
    <source>
        <dbReference type="ARBA" id="ARBA00022692"/>
    </source>
</evidence>
<comment type="similarity">
    <text evidence="8 9">Belongs to the TonB-dependent receptor family.</text>
</comment>
<evidence type="ECO:0000256" key="5">
    <source>
        <dbReference type="ARBA" id="ARBA00023077"/>
    </source>
</evidence>
<evidence type="ECO:0000313" key="13">
    <source>
        <dbReference type="EMBL" id="KAB5316204.1"/>
    </source>
</evidence>
<dbReference type="AlphaFoldDB" id="A0A7J5LGG5"/>
<evidence type="ECO:0000256" key="3">
    <source>
        <dbReference type="ARBA" id="ARBA00022452"/>
    </source>
</evidence>
<feature type="domain" description="TonB-dependent receptor-like beta-barrel" evidence="11">
    <location>
        <begin position="359"/>
        <end position="935"/>
    </location>
</feature>
<keyword evidence="7 8" id="KW-0998">Cell outer membrane</keyword>
<keyword evidence="3 8" id="KW-1134">Transmembrane beta strand</keyword>
<accession>A0A7J5LGG5</accession>
<sequence>METMNLKKNTWSYYSKFMAVSVALLLCTIMVFAQQKDVKGTVLDTNGETVIGASVVVVGAPNVGTVTDLDGNFQLKVPVESKRLRFSYIGMRASEFNIPSNGVMKVMLQDESITLKEVVAVGYGTVRKKDLTGSVTNLSDKNFNKGVVTSVDQMVSGQVAGLVITKPGGDPTTGATMRLRGTTSLLGGNGPLVVIDGVPGASMNIISPEDVESISVLKDASAAAIYGARSANGVIIITTKKGREGAASISYNGYFSLENIANNLDMLSAEQWRSYVKENNLTATDYGGNTEWHKEIFRTGYSQSHNLSLTGGSKTSKYRAGITFLDQKGIILNNDLQRFNANFSLEQKALDDKLTVNLSLNGTFEKWHDVPDGNVYTYAYNLNPTMPIYDEDGNYKEENGMLNYNPVAILNQLVSDKSRNYLQGRLAADYKIFPFLSIGLNGSMSRNDFLWGYYAPSTSRPAEAAKGIAKRETSEDNQLLFEGNLTFDKTFAEKHKVNVVVGYSFQEFFNEGFSAQNRDFVTDLFTYNNLSAGNNLLPGDIASQKNSNRLISFYGRANYSYDSKYMLTATLRRDGSSKFGVNNRWGYFPSVSAAWRISQEKFMSSLNFIEDLKLRVSYGVTGNQDIPNYKTLAMYGTGGYYYSNGQFYTQYSPNQNANPNLKWEQTSQFNVGLDFHLWNGLLRGSIEYYNKYTKNLLYDYPVPTPPYQYGTMIANVGEVSNKGFEITLETTPVRTKNFQWDMSVNVARNKNMLETLSNDEFQRDIVYTGARTITGLEETSQVLKPGSPIGTFYGAKYIGKDENGIFQYADISKDGKYVYADDRTEIGCAQPDFTANMSHSFQYKNFFCSFLLRGVFGNDVLNGTALYLNDANRLPGSNILDSGLKIVKQPLVYSSYYIEDGSFVRLENIQLGYNFKLRPGSPVKNLKLTATANNLFIITKYSGIDPEVSQDGLVFGIDARNYYPKTRSFSLGLNVTF</sequence>
<feature type="signal peptide" evidence="10">
    <location>
        <begin position="1"/>
        <end position="33"/>
    </location>
</feature>
<keyword evidence="2 8" id="KW-0813">Transport</keyword>
<evidence type="ECO:0000313" key="14">
    <source>
        <dbReference type="Proteomes" id="UP000467334"/>
    </source>
</evidence>
<dbReference type="InterPro" id="IPR039426">
    <property type="entry name" value="TonB-dep_rcpt-like"/>
</dbReference>
<evidence type="ECO:0000256" key="1">
    <source>
        <dbReference type="ARBA" id="ARBA00004571"/>
    </source>
</evidence>
<evidence type="ECO:0000256" key="8">
    <source>
        <dbReference type="PROSITE-ProRule" id="PRU01360"/>
    </source>
</evidence>
<reference evidence="13 14" key="1">
    <citation type="journal article" date="2019" name="Nat. Med.">
        <title>A library of human gut bacterial isolates paired with longitudinal multiomics data enables mechanistic microbiome research.</title>
        <authorList>
            <person name="Poyet M."/>
            <person name="Groussin M."/>
            <person name="Gibbons S.M."/>
            <person name="Avila-Pacheco J."/>
            <person name="Jiang X."/>
            <person name="Kearney S.M."/>
            <person name="Perrotta A.R."/>
            <person name="Berdy B."/>
            <person name="Zhao S."/>
            <person name="Lieberman T.D."/>
            <person name="Swanson P.K."/>
            <person name="Smith M."/>
            <person name="Roesemann S."/>
            <person name="Alexander J.E."/>
            <person name="Rich S.A."/>
            <person name="Livny J."/>
            <person name="Vlamakis H."/>
            <person name="Clish C."/>
            <person name="Bullock K."/>
            <person name="Deik A."/>
            <person name="Scott J."/>
            <person name="Pierce K.A."/>
            <person name="Xavier R.J."/>
            <person name="Alm E.J."/>
        </authorList>
    </citation>
    <scope>NUCLEOTIDE SEQUENCE [LARGE SCALE GENOMIC DNA]</scope>
    <source>
        <strain evidence="13 14">BIOML-A6</strain>
    </source>
</reference>
<keyword evidence="5 9" id="KW-0798">TonB box</keyword>
<dbReference type="InterPro" id="IPR023996">
    <property type="entry name" value="TonB-dep_OMP_SusC/RagA"/>
</dbReference>
<dbReference type="InterPro" id="IPR036942">
    <property type="entry name" value="Beta-barrel_TonB_sf"/>
</dbReference>
<dbReference type="Pfam" id="PF00593">
    <property type="entry name" value="TonB_dep_Rec_b-barrel"/>
    <property type="match status" value="1"/>
</dbReference>
<dbReference type="RefSeq" id="WP_151871226.1">
    <property type="nucleotide sequence ID" value="NZ_CP081913.1"/>
</dbReference>
<evidence type="ECO:0000256" key="7">
    <source>
        <dbReference type="ARBA" id="ARBA00023237"/>
    </source>
</evidence>
<dbReference type="Proteomes" id="UP000467334">
    <property type="component" value="Unassembled WGS sequence"/>
</dbReference>
<dbReference type="SUPFAM" id="SSF56935">
    <property type="entry name" value="Porins"/>
    <property type="match status" value="1"/>
</dbReference>
<gene>
    <name evidence="13" type="ORF">F9958_02110</name>
</gene>
<dbReference type="InterPro" id="IPR037066">
    <property type="entry name" value="Plug_dom_sf"/>
</dbReference>
<name>A0A7J5LGG5_BACSE</name>
<keyword evidence="13" id="KW-0675">Receptor</keyword>
<comment type="subcellular location">
    <subcellularLocation>
        <location evidence="1 8">Cell outer membrane</location>
        <topology evidence="1 8">Multi-pass membrane protein</topology>
    </subcellularLocation>
</comment>
<protein>
    <submittedName>
        <fullName evidence="13">TonB-dependent receptor</fullName>
    </submittedName>
</protein>
<dbReference type="GO" id="GO:0009279">
    <property type="term" value="C:cell outer membrane"/>
    <property type="evidence" value="ECO:0007669"/>
    <property type="project" value="UniProtKB-SubCell"/>
</dbReference>
<dbReference type="EMBL" id="WCLE01000003">
    <property type="protein sequence ID" value="KAB5316204.1"/>
    <property type="molecule type" value="Genomic_DNA"/>
</dbReference>
<dbReference type="Gene3D" id="2.170.130.10">
    <property type="entry name" value="TonB-dependent receptor, plug domain"/>
    <property type="match status" value="1"/>
</dbReference>
<evidence type="ECO:0000256" key="9">
    <source>
        <dbReference type="RuleBase" id="RU003357"/>
    </source>
</evidence>
<dbReference type="NCBIfam" id="TIGR04057">
    <property type="entry name" value="SusC_RagA_signa"/>
    <property type="match status" value="1"/>
</dbReference>
<evidence type="ECO:0000259" key="12">
    <source>
        <dbReference type="Pfam" id="PF07715"/>
    </source>
</evidence>
<comment type="caution">
    <text evidence="13">The sequence shown here is derived from an EMBL/GenBank/DDBJ whole genome shotgun (WGS) entry which is preliminary data.</text>
</comment>
<dbReference type="Pfam" id="PF13715">
    <property type="entry name" value="CarbopepD_reg_2"/>
    <property type="match status" value="1"/>
</dbReference>
<evidence type="ECO:0000256" key="10">
    <source>
        <dbReference type="SAM" id="SignalP"/>
    </source>
</evidence>
<dbReference type="InterPro" id="IPR023997">
    <property type="entry name" value="TonB-dep_OMP_SusC/RagA_CS"/>
</dbReference>
<evidence type="ECO:0000256" key="2">
    <source>
        <dbReference type="ARBA" id="ARBA00022448"/>
    </source>
</evidence>
<evidence type="ECO:0000256" key="6">
    <source>
        <dbReference type="ARBA" id="ARBA00023136"/>
    </source>
</evidence>
<feature type="chain" id="PRO_5029851324" evidence="10">
    <location>
        <begin position="34"/>
        <end position="977"/>
    </location>
</feature>
<organism evidence="13 14">
    <name type="scientific">Bacteroides stercoris</name>
    <dbReference type="NCBI Taxonomy" id="46506"/>
    <lineage>
        <taxon>Bacteria</taxon>
        <taxon>Pseudomonadati</taxon>
        <taxon>Bacteroidota</taxon>
        <taxon>Bacteroidia</taxon>
        <taxon>Bacteroidales</taxon>
        <taxon>Bacteroidaceae</taxon>
        <taxon>Bacteroides</taxon>
    </lineage>
</organism>
<dbReference type="InterPro" id="IPR012910">
    <property type="entry name" value="Plug_dom"/>
</dbReference>
<proteinExistence type="inferred from homology"/>
<dbReference type="Gene3D" id="2.60.40.1120">
    <property type="entry name" value="Carboxypeptidase-like, regulatory domain"/>
    <property type="match status" value="1"/>
</dbReference>
<dbReference type="InterPro" id="IPR000531">
    <property type="entry name" value="Beta-barrel_TonB"/>
</dbReference>
<dbReference type="PROSITE" id="PS52016">
    <property type="entry name" value="TONB_DEPENDENT_REC_3"/>
    <property type="match status" value="1"/>
</dbReference>
<dbReference type="Pfam" id="PF07715">
    <property type="entry name" value="Plug"/>
    <property type="match status" value="1"/>
</dbReference>
<evidence type="ECO:0000259" key="11">
    <source>
        <dbReference type="Pfam" id="PF00593"/>
    </source>
</evidence>
<dbReference type="SUPFAM" id="SSF49464">
    <property type="entry name" value="Carboxypeptidase regulatory domain-like"/>
    <property type="match status" value="1"/>
</dbReference>
<keyword evidence="10" id="KW-0732">Signal</keyword>
<dbReference type="NCBIfam" id="TIGR04056">
    <property type="entry name" value="OMP_RagA_SusC"/>
    <property type="match status" value="1"/>
</dbReference>
<dbReference type="Gene3D" id="2.40.170.20">
    <property type="entry name" value="TonB-dependent receptor, beta-barrel domain"/>
    <property type="match status" value="1"/>
</dbReference>
<keyword evidence="4 8" id="KW-0812">Transmembrane</keyword>
<dbReference type="InterPro" id="IPR008969">
    <property type="entry name" value="CarboxyPept-like_regulatory"/>
</dbReference>
<keyword evidence="6 8" id="KW-0472">Membrane</keyword>
<feature type="domain" description="TonB-dependent receptor plug" evidence="12">
    <location>
        <begin position="128"/>
        <end position="234"/>
    </location>
</feature>